<evidence type="ECO:0000313" key="3">
    <source>
        <dbReference type="Proteomes" id="UP000053558"/>
    </source>
</evidence>
<gene>
    <name evidence="2" type="ORF">CONPUDRAFT_85372</name>
</gene>
<dbReference type="AlphaFoldDB" id="A0A5M3M8S6"/>
<dbReference type="RefSeq" id="XP_007774361.1">
    <property type="nucleotide sequence ID" value="XM_007776171.1"/>
</dbReference>
<keyword evidence="1" id="KW-0812">Transmembrane</keyword>
<keyword evidence="1" id="KW-0472">Membrane</keyword>
<protein>
    <submittedName>
        <fullName evidence="2">Uncharacterized protein</fullName>
    </submittedName>
</protein>
<reference evidence="3" key="1">
    <citation type="journal article" date="2012" name="Science">
        <title>The Paleozoic origin of enzymatic lignin decomposition reconstructed from 31 fungal genomes.</title>
        <authorList>
            <person name="Floudas D."/>
            <person name="Binder M."/>
            <person name="Riley R."/>
            <person name="Barry K."/>
            <person name="Blanchette R.A."/>
            <person name="Henrissat B."/>
            <person name="Martinez A.T."/>
            <person name="Otillar R."/>
            <person name="Spatafora J.W."/>
            <person name="Yadav J.S."/>
            <person name="Aerts A."/>
            <person name="Benoit I."/>
            <person name="Boyd A."/>
            <person name="Carlson A."/>
            <person name="Copeland A."/>
            <person name="Coutinho P.M."/>
            <person name="de Vries R.P."/>
            <person name="Ferreira P."/>
            <person name="Findley K."/>
            <person name="Foster B."/>
            <person name="Gaskell J."/>
            <person name="Glotzer D."/>
            <person name="Gorecki P."/>
            <person name="Heitman J."/>
            <person name="Hesse C."/>
            <person name="Hori C."/>
            <person name="Igarashi K."/>
            <person name="Jurgens J.A."/>
            <person name="Kallen N."/>
            <person name="Kersten P."/>
            <person name="Kohler A."/>
            <person name="Kuees U."/>
            <person name="Kumar T.K.A."/>
            <person name="Kuo A."/>
            <person name="LaButti K."/>
            <person name="Larrondo L.F."/>
            <person name="Lindquist E."/>
            <person name="Ling A."/>
            <person name="Lombard V."/>
            <person name="Lucas S."/>
            <person name="Lundell T."/>
            <person name="Martin R."/>
            <person name="McLaughlin D.J."/>
            <person name="Morgenstern I."/>
            <person name="Morin E."/>
            <person name="Murat C."/>
            <person name="Nagy L.G."/>
            <person name="Nolan M."/>
            <person name="Ohm R.A."/>
            <person name="Patyshakuliyeva A."/>
            <person name="Rokas A."/>
            <person name="Ruiz-Duenas F.J."/>
            <person name="Sabat G."/>
            <person name="Salamov A."/>
            <person name="Samejima M."/>
            <person name="Schmutz J."/>
            <person name="Slot J.C."/>
            <person name="St John F."/>
            <person name="Stenlid J."/>
            <person name="Sun H."/>
            <person name="Sun S."/>
            <person name="Syed K."/>
            <person name="Tsang A."/>
            <person name="Wiebenga A."/>
            <person name="Young D."/>
            <person name="Pisabarro A."/>
            <person name="Eastwood D.C."/>
            <person name="Martin F."/>
            <person name="Cullen D."/>
            <person name="Grigoriev I.V."/>
            <person name="Hibbett D.S."/>
        </authorList>
    </citation>
    <scope>NUCLEOTIDE SEQUENCE [LARGE SCALE GENOMIC DNA]</scope>
    <source>
        <strain evidence="3">RWD-64-598 SS2</strain>
    </source>
</reference>
<dbReference type="GeneID" id="19210936"/>
<organism evidence="2 3">
    <name type="scientific">Coniophora puteana (strain RWD-64-598)</name>
    <name type="common">Brown rot fungus</name>
    <dbReference type="NCBI Taxonomy" id="741705"/>
    <lineage>
        <taxon>Eukaryota</taxon>
        <taxon>Fungi</taxon>
        <taxon>Dikarya</taxon>
        <taxon>Basidiomycota</taxon>
        <taxon>Agaricomycotina</taxon>
        <taxon>Agaricomycetes</taxon>
        <taxon>Agaricomycetidae</taxon>
        <taxon>Boletales</taxon>
        <taxon>Coniophorineae</taxon>
        <taxon>Coniophoraceae</taxon>
        <taxon>Coniophora</taxon>
    </lineage>
</organism>
<dbReference type="EMBL" id="JH711588">
    <property type="protein sequence ID" value="EIW75672.1"/>
    <property type="molecule type" value="Genomic_DNA"/>
</dbReference>
<evidence type="ECO:0000256" key="1">
    <source>
        <dbReference type="SAM" id="Phobius"/>
    </source>
</evidence>
<accession>A0A5M3M8S6</accession>
<feature type="non-terminal residue" evidence="2">
    <location>
        <position position="71"/>
    </location>
</feature>
<evidence type="ECO:0000313" key="2">
    <source>
        <dbReference type="EMBL" id="EIW75672.1"/>
    </source>
</evidence>
<keyword evidence="3" id="KW-1185">Reference proteome</keyword>
<dbReference type="Proteomes" id="UP000053558">
    <property type="component" value="Unassembled WGS sequence"/>
</dbReference>
<comment type="caution">
    <text evidence="2">The sequence shown here is derived from an EMBL/GenBank/DDBJ whole genome shotgun (WGS) entry which is preliminary data.</text>
</comment>
<dbReference type="KEGG" id="cput:CONPUDRAFT_85372"/>
<feature type="transmembrane region" description="Helical" evidence="1">
    <location>
        <begin position="6"/>
        <end position="24"/>
    </location>
</feature>
<keyword evidence="1" id="KW-1133">Transmembrane helix</keyword>
<name>A0A5M3M8S6_CONPW</name>
<sequence>MSCLRTNLVIAFLVPLTNCSLTLLRFTFSSLHHLFGITLIYTSPTRLYPDHAAQYPARQLILRRLYPNHPI</sequence>
<proteinExistence type="predicted"/>